<accession>A0A8X6PCS9</accession>
<dbReference type="Proteomes" id="UP000887013">
    <property type="component" value="Unassembled WGS sequence"/>
</dbReference>
<gene>
    <name evidence="1" type="ORF">NPIL_371431</name>
</gene>
<dbReference type="EMBL" id="BMAW01114172">
    <property type="protein sequence ID" value="GFT60585.1"/>
    <property type="molecule type" value="Genomic_DNA"/>
</dbReference>
<proteinExistence type="predicted"/>
<sequence>MLIYYLILQSVFDLFAARCLPWRIANGTGSFVSPRRIVLLRCFGRPAAQCAILLAGSIKALMLLAFEKASVCFSAFCVRQCARMAMGQAKGTAWRQRYSHA</sequence>
<comment type="caution">
    <text evidence="1">The sequence shown here is derived from an EMBL/GenBank/DDBJ whole genome shotgun (WGS) entry which is preliminary data.</text>
</comment>
<protein>
    <submittedName>
        <fullName evidence="1">Uncharacterized protein</fullName>
    </submittedName>
</protein>
<name>A0A8X6PCS9_NEPPI</name>
<evidence type="ECO:0000313" key="2">
    <source>
        <dbReference type="Proteomes" id="UP000887013"/>
    </source>
</evidence>
<keyword evidence="2" id="KW-1185">Reference proteome</keyword>
<dbReference type="AlphaFoldDB" id="A0A8X6PCS9"/>
<reference evidence="1" key="1">
    <citation type="submission" date="2020-08" db="EMBL/GenBank/DDBJ databases">
        <title>Multicomponent nature underlies the extraordinary mechanical properties of spider dragline silk.</title>
        <authorList>
            <person name="Kono N."/>
            <person name="Nakamura H."/>
            <person name="Mori M."/>
            <person name="Yoshida Y."/>
            <person name="Ohtoshi R."/>
            <person name="Malay A.D."/>
            <person name="Moran D.A.P."/>
            <person name="Tomita M."/>
            <person name="Numata K."/>
            <person name="Arakawa K."/>
        </authorList>
    </citation>
    <scope>NUCLEOTIDE SEQUENCE</scope>
</reference>
<evidence type="ECO:0000313" key="1">
    <source>
        <dbReference type="EMBL" id="GFT60585.1"/>
    </source>
</evidence>
<organism evidence="1 2">
    <name type="scientific">Nephila pilipes</name>
    <name type="common">Giant wood spider</name>
    <name type="synonym">Nephila maculata</name>
    <dbReference type="NCBI Taxonomy" id="299642"/>
    <lineage>
        <taxon>Eukaryota</taxon>
        <taxon>Metazoa</taxon>
        <taxon>Ecdysozoa</taxon>
        <taxon>Arthropoda</taxon>
        <taxon>Chelicerata</taxon>
        <taxon>Arachnida</taxon>
        <taxon>Araneae</taxon>
        <taxon>Araneomorphae</taxon>
        <taxon>Entelegynae</taxon>
        <taxon>Araneoidea</taxon>
        <taxon>Nephilidae</taxon>
        <taxon>Nephila</taxon>
    </lineage>
</organism>